<evidence type="ECO:0000313" key="2">
    <source>
        <dbReference type="EMBL" id="MBM6995890.1"/>
    </source>
</evidence>
<dbReference type="Proteomes" id="UP001516620">
    <property type="component" value="Unassembled WGS sequence"/>
</dbReference>
<dbReference type="InterPro" id="IPR023286">
    <property type="entry name" value="ABATE_dom_sf"/>
</dbReference>
<dbReference type="Pfam" id="PF11706">
    <property type="entry name" value="zf-CGNR"/>
    <property type="match status" value="1"/>
</dbReference>
<gene>
    <name evidence="2" type="ORF">IM700_009560</name>
</gene>
<reference evidence="2 3" key="1">
    <citation type="submission" date="2021-01" db="EMBL/GenBank/DDBJ databases">
        <title>Paenibacillus sp.nov. isolated from the rhizosphere soil of tomato plant.</title>
        <authorList>
            <person name="Thin K.K."/>
            <person name="Zhang X."/>
            <person name="He S."/>
        </authorList>
    </citation>
    <scope>NUCLEOTIDE SEQUENCE [LARGE SCALE GENOMIC DNA]</scope>
    <source>
        <strain evidence="2 3">DXFW5</strain>
    </source>
</reference>
<dbReference type="PANTHER" id="PTHR35525:SF3">
    <property type="entry name" value="BLL6575 PROTEIN"/>
    <property type="match status" value="1"/>
</dbReference>
<keyword evidence="3" id="KW-1185">Reference proteome</keyword>
<dbReference type="Pfam" id="PF07336">
    <property type="entry name" value="ABATE"/>
    <property type="match status" value="1"/>
</dbReference>
<comment type="caution">
    <text evidence="2">The sequence shown here is derived from an EMBL/GenBank/DDBJ whole genome shotgun (WGS) entry which is preliminary data.</text>
</comment>
<organism evidence="2 3">
    <name type="scientific">Paenibacillus rhizolycopersici</name>
    <dbReference type="NCBI Taxonomy" id="2780073"/>
    <lineage>
        <taxon>Bacteria</taxon>
        <taxon>Bacillati</taxon>
        <taxon>Bacillota</taxon>
        <taxon>Bacilli</taxon>
        <taxon>Bacillales</taxon>
        <taxon>Paenibacillaceae</taxon>
        <taxon>Paenibacillus</taxon>
    </lineage>
</organism>
<dbReference type="Gene3D" id="1.10.3300.10">
    <property type="entry name" value="Jann2411-like domain"/>
    <property type="match status" value="1"/>
</dbReference>
<accession>A0ABS2H343</accession>
<feature type="domain" description="Zinc finger CGNR" evidence="1">
    <location>
        <begin position="154"/>
        <end position="196"/>
    </location>
</feature>
<name>A0ABS2H343_9BACL</name>
<dbReference type="SUPFAM" id="SSF160904">
    <property type="entry name" value="Jann2411-like"/>
    <property type="match status" value="1"/>
</dbReference>
<dbReference type="InterPro" id="IPR010852">
    <property type="entry name" value="ABATE"/>
</dbReference>
<evidence type="ECO:0000259" key="1">
    <source>
        <dbReference type="Pfam" id="PF11706"/>
    </source>
</evidence>
<dbReference type="PANTHER" id="PTHR35525">
    <property type="entry name" value="BLL6575 PROTEIN"/>
    <property type="match status" value="1"/>
</dbReference>
<sequence length="208" mass="23605">MPKKIAPSFCFIGNHLALDFMNTKVVADGKLVDLLQTSDDVWNWLNQTDLLVDQPTDSVTQWRAGSSLVEEAIELRTALHAILLQGMQGAEAAFEEVERVNRFLRSKVITTTLLQQGGQFFSVRHIEAQRPADLLLPVAEAAVDLLTKYDLRLVKKCENPQCVLHFYDNSKNSTRRWCSQKTCGNRMKVAAYLERRKRAENEETKNPG</sequence>
<protein>
    <submittedName>
        <fullName evidence="2">ABATE domain-containing protein</fullName>
    </submittedName>
</protein>
<dbReference type="EMBL" id="JADCNN020000007">
    <property type="protein sequence ID" value="MBM6995890.1"/>
    <property type="molecule type" value="Genomic_DNA"/>
</dbReference>
<dbReference type="RefSeq" id="WP_193417339.1">
    <property type="nucleotide sequence ID" value="NZ_JADCNN020000007.1"/>
</dbReference>
<proteinExistence type="predicted"/>
<evidence type="ECO:0000313" key="3">
    <source>
        <dbReference type="Proteomes" id="UP001516620"/>
    </source>
</evidence>
<dbReference type="InterPro" id="IPR021005">
    <property type="entry name" value="Znf_CGNR"/>
</dbReference>